<dbReference type="CDD" id="cd09272">
    <property type="entry name" value="RNase_HI_RT_Ty1"/>
    <property type="match status" value="1"/>
</dbReference>
<organism evidence="1 2">
    <name type="scientific">Cuscuta epithymum</name>
    <dbReference type="NCBI Taxonomy" id="186058"/>
    <lineage>
        <taxon>Eukaryota</taxon>
        <taxon>Viridiplantae</taxon>
        <taxon>Streptophyta</taxon>
        <taxon>Embryophyta</taxon>
        <taxon>Tracheophyta</taxon>
        <taxon>Spermatophyta</taxon>
        <taxon>Magnoliopsida</taxon>
        <taxon>eudicotyledons</taxon>
        <taxon>Gunneridae</taxon>
        <taxon>Pentapetalae</taxon>
        <taxon>asterids</taxon>
        <taxon>lamiids</taxon>
        <taxon>Solanales</taxon>
        <taxon>Convolvulaceae</taxon>
        <taxon>Cuscuteae</taxon>
        <taxon>Cuscuta</taxon>
        <taxon>Cuscuta subgen. Cuscuta</taxon>
    </lineage>
</organism>
<dbReference type="Proteomes" id="UP001152523">
    <property type="component" value="Unassembled WGS sequence"/>
</dbReference>
<protein>
    <recommendedName>
        <fullName evidence="3">Copia protein</fullName>
    </recommendedName>
</protein>
<evidence type="ECO:0000313" key="1">
    <source>
        <dbReference type="EMBL" id="CAH9111417.1"/>
    </source>
</evidence>
<sequence>MWLVHLLRELCIPNPTPPVIFCDNKSAIFLSQNPISHKRAKHIDIDFHFVRELISAGRLSTQFVPSHLQLADIFTKSLPRTAFEFLQSKLCVRFNPTHRLKGVIMLINVVIHSSVS</sequence>
<name>A0AAV0E1Y9_9ASTE</name>
<dbReference type="EMBL" id="CAMAPF010000182">
    <property type="protein sequence ID" value="CAH9111417.1"/>
    <property type="molecule type" value="Genomic_DNA"/>
</dbReference>
<dbReference type="PANTHER" id="PTHR11439">
    <property type="entry name" value="GAG-POL-RELATED RETROTRANSPOSON"/>
    <property type="match status" value="1"/>
</dbReference>
<evidence type="ECO:0008006" key="3">
    <source>
        <dbReference type="Google" id="ProtNLM"/>
    </source>
</evidence>
<evidence type="ECO:0000313" key="2">
    <source>
        <dbReference type="Proteomes" id="UP001152523"/>
    </source>
</evidence>
<dbReference type="PANTHER" id="PTHR11439:SF455">
    <property type="entry name" value="RLK (RECEPTOR-LIKE PROTEIN KINASE) 8, PUTATIVE-RELATED"/>
    <property type="match status" value="1"/>
</dbReference>
<gene>
    <name evidence="1" type="ORF">CEPIT_LOCUS19504</name>
</gene>
<dbReference type="AlphaFoldDB" id="A0AAV0E1Y9"/>
<keyword evidence="2" id="KW-1185">Reference proteome</keyword>
<comment type="caution">
    <text evidence="1">The sequence shown here is derived from an EMBL/GenBank/DDBJ whole genome shotgun (WGS) entry which is preliminary data.</text>
</comment>
<reference evidence="1" key="1">
    <citation type="submission" date="2022-07" db="EMBL/GenBank/DDBJ databases">
        <authorList>
            <person name="Macas J."/>
            <person name="Novak P."/>
            <person name="Neumann P."/>
        </authorList>
    </citation>
    <scope>NUCLEOTIDE SEQUENCE</scope>
</reference>
<proteinExistence type="predicted"/>
<accession>A0AAV0E1Y9</accession>